<dbReference type="PANTHER" id="PTHR38050">
    <property type="match status" value="1"/>
</dbReference>
<comment type="caution">
    <text evidence="12">The sequence shown here is derived from an EMBL/GenBank/DDBJ whole genome shotgun (WGS) entry which is preliminary data.</text>
</comment>
<comment type="catalytic activity">
    <reaction evidence="9">
        <text>feruloyl-polysaccharide + H2O = ferulate + polysaccharide.</text>
        <dbReference type="EC" id="3.1.1.73"/>
    </reaction>
</comment>
<feature type="signal peptide" evidence="11">
    <location>
        <begin position="1"/>
        <end position="21"/>
    </location>
</feature>
<reference evidence="12 13" key="1">
    <citation type="journal article" date="2024" name="IMA Fungus">
        <title>IMA Genome - F19 : A genome assembly and annotation guide to empower mycologists, including annotated draft genome sequences of Ceratocystis pirilliformis, Diaporthe australafricana, Fusarium ophioides, Paecilomyces lecythidis, and Sporothrix stenoceras.</title>
        <authorList>
            <person name="Aylward J."/>
            <person name="Wilson A.M."/>
            <person name="Visagie C.M."/>
            <person name="Spraker J."/>
            <person name="Barnes I."/>
            <person name="Buitendag C."/>
            <person name="Ceriani C."/>
            <person name="Del Mar Angel L."/>
            <person name="du Plessis D."/>
            <person name="Fuchs T."/>
            <person name="Gasser K."/>
            <person name="Kramer D."/>
            <person name="Li W."/>
            <person name="Munsamy K."/>
            <person name="Piso A."/>
            <person name="Price J.L."/>
            <person name="Sonnekus B."/>
            <person name="Thomas C."/>
            <person name="van der Nest A."/>
            <person name="van Dijk A."/>
            <person name="van Heerden A."/>
            <person name="van Vuuren N."/>
            <person name="Yilmaz N."/>
            <person name="Duong T.A."/>
            <person name="van der Merwe N.A."/>
            <person name="Wingfield M.J."/>
            <person name="Wingfield B.D."/>
        </authorList>
    </citation>
    <scope>NUCLEOTIDE SEQUENCE [LARGE SCALE GENOMIC DNA]</scope>
    <source>
        <strain evidence="12 13">CMW 18300</strain>
    </source>
</reference>
<dbReference type="InterPro" id="IPR043595">
    <property type="entry name" value="FaeB/C/D"/>
</dbReference>
<dbReference type="PANTHER" id="PTHR38050:SF2">
    <property type="entry name" value="FERULOYL ESTERASE C-RELATED"/>
    <property type="match status" value="1"/>
</dbReference>
<comment type="subcellular location">
    <subcellularLocation>
        <location evidence="1">Secreted</location>
    </subcellularLocation>
</comment>
<keyword evidence="6" id="KW-0378">Hydrolase</keyword>
<evidence type="ECO:0000256" key="9">
    <source>
        <dbReference type="ARBA" id="ARBA00034075"/>
    </source>
</evidence>
<keyword evidence="5 11" id="KW-0732">Signal</keyword>
<keyword evidence="7" id="KW-0119">Carbohydrate metabolism</keyword>
<evidence type="ECO:0000256" key="3">
    <source>
        <dbReference type="ARBA" id="ARBA00022525"/>
    </source>
</evidence>
<keyword evidence="13" id="KW-1185">Reference proteome</keyword>
<dbReference type="EMBL" id="JAWRVE010000045">
    <property type="protein sequence ID" value="KAL1868457.1"/>
    <property type="molecule type" value="Genomic_DNA"/>
</dbReference>
<proteinExistence type="predicted"/>
<evidence type="ECO:0000256" key="10">
    <source>
        <dbReference type="SAM" id="MobiDB-lite"/>
    </source>
</evidence>
<evidence type="ECO:0000256" key="6">
    <source>
        <dbReference type="ARBA" id="ARBA00022801"/>
    </source>
</evidence>
<name>A0ABR3WXT4_9PEZI</name>
<feature type="compositionally biased region" description="Polar residues" evidence="10">
    <location>
        <begin position="286"/>
        <end position="295"/>
    </location>
</feature>
<protein>
    <recommendedName>
        <fullName evidence="2">feruloyl esterase</fullName>
        <ecNumber evidence="2">3.1.1.73</ecNumber>
    </recommendedName>
</protein>
<dbReference type="EC" id="3.1.1.73" evidence="2"/>
<dbReference type="Gene3D" id="3.40.50.1820">
    <property type="entry name" value="alpha/beta hydrolase"/>
    <property type="match status" value="1"/>
</dbReference>
<evidence type="ECO:0000256" key="7">
    <source>
        <dbReference type="ARBA" id="ARBA00023277"/>
    </source>
</evidence>
<keyword evidence="8" id="KW-0624">Polysaccharide degradation</keyword>
<evidence type="ECO:0000313" key="13">
    <source>
        <dbReference type="Proteomes" id="UP001583177"/>
    </source>
</evidence>
<dbReference type="SUPFAM" id="SSF53474">
    <property type="entry name" value="alpha/beta-Hydrolases"/>
    <property type="match status" value="1"/>
</dbReference>
<evidence type="ECO:0000256" key="2">
    <source>
        <dbReference type="ARBA" id="ARBA00013091"/>
    </source>
</evidence>
<evidence type="ECO:0000256" key="11">
    <source>
        <dbReference type="SAM" id="SignalP"/>
    </source>
</evidence>
<evidence type="ECO:0000256" key="8">
    <source>
        <dbReference type="ARBA" id="ARBA00023326"/>
    </source>
</evidence>
<gene>
    <name evidence="12" type="ORF">Daus18300_005890</name>
</gene>
<feature type="chain" id="PRO_5046499492" description="feruloyl esterase" evidence="11">
    <location>
        <begin position="22"/>
        <end position="340"/>
    </location>
</feature>
<dbReference type="Proteomes" id="UP001583177">
    <property type="component" value="Unassembled WGS sequence"/>
</dbReference>
<keyword evidence="3" id="KW-0964">Secreted</keyword>
<organism evidence="12 13">
    <name type="scientific">Diaporthe australafricana</name>
    <dbReference type="NCBI Taxonomy" id="127596"/>
    <lineage>
        <taxon>Eukaryota</taxon>
        <taxon>Fungi</taxon>
        <taxon>Dikarya</taxon>
        <taxon>Ascomycota</taxon>
        <taxon>Pezizomycotina</taxon>
        <taxon>Sordariomycetes</taxon>
        <taxon>Sordariomycetidae</taxon>
        <taxon>Diaporthales</taxon>
        <taxon>Diaporthaceae</taxon>
        <taxon>Diaporthe</taxon>
    </lineage>
</organism>
<dbReference type="InterPro" id="IPR029058">
    <property type="entry name" value="AB_hydrolase_fold"/>
</dbReference>
<evidence type="ECO:0000256" key="5">
    <source>
        <dbReference type="ARBA" id="ARBA00022729"/>
    </source>
</evidence>
<keyword evidence="4" id="KW-0858">Xylan degradation</keyword>
<sequence>MQAISFTSLLGAVLLAQHVAARPSGGCLLSHEVTLEQTINVQMGDRRYLLWFPINYQPMTPAPLVLSYHGGTRVAEAQQNLDLLSTAYFNQDYIMVYPNGVNETWEGVPDVDTDDVGFTRSILDDLESQYCIDTDRIYATGKSQGGGFVGVLACDEGLSQRIAAFAPVSGAFYVSEDIFGDECDPETVPLECDAGRDDIPILNFHGLADDTIAYYGGPRRGGCLPAIPYWVQTWAENDGLGFQNTTSAVPGASSDSSAVRYEYGQGSQKGLVTHIMDGTDIGHDWPSTQPNSDNSQEGRHPASFNASSIILDFFEAHPLVLPGSKAEDPACRNKRASARG</sequence>
<feature type="region of interest" description="Disordered" evidence="10">
    <location>
        <begin position="278"/>
        <end position="301"/>
    </location>
</feature>
<evidence type="ECO:0000313" key="12">
    <source>
        <dbReference type="EMBL" id="KAL1868457.1"/>
    </source>
</evidence>
<accession>A0ABR3WXT4</accession>
<evidence type="ECO:0000256" key="4">
    <source>
        <dbReference type="ARBA" id="ARBA00022651"/>
    </source>
</evidence>
<evidence type="ECO:0000256" key="1">
    <source>
        <dbReference type="ARBA" id="ARBA00004613"/>
    </source>
</evidence>